<name>A0AAN6G1F9_9PEZI</name>
<evidence type="ECO:0000256" key="1">
    <source>
        <dbReference type="SAM" id="MobiDB-lite"/>
    </source>
</evidence>
<feature type="compositionally biased region" description="Polar residues" evidence="1">
    <location>
        <begin position="21"/>
        <end position="32"/>
    </location>
</feature>
<dbReference type="AlphaFoldDB" id="A0AAN6G1F9"/>
<dbReference type="EMBL" id="JASUXU010000003">
    <property type="protein sequence ID" value="KAK0327213.1"/>
    <property type="molecule type" value="Genomic_DNA"/>
</dbReference>
<feature type="compositionally biased region" description="Basic residues" evidence="1">
    <location>
        <begin position="33"/>
        <end position="42"/>
    </location>
</feature>
<reference evidence="2" key="1">
    <citation type="submission" date="2021-12" db="EMBL/GenBank/DDBJ databases">
        <title>Black yeast isolated from Biological Soil Crust.</title>
        <authorList>
            <person name="Kurbessoian T."/>
        </authorList>
    </citation>
    <scope>NUCLEOTIDE SEQUENCE</scope>
    <source>
        <strain evidence="2">CCFEE 5208</strain>
    </source>
</reference>
<evidence type="ECO:0000313" key="2">
    <source>
        <dbReference type="EMBL" id="KAK0327213.1"/>
    </source>
</evidence>
<protein>
    <submittedName>
        <fullName evidence="2">Uncharacterized protein</fullName>
    </submittedName>
</protein>
<feature type="compositionally biased region" description="Basic residues" evidence="1">
    <location>
        <begin position="139"/>
        <end position="150"/>
    </location>
</feature>
<evidence type="ECO:0000313" key="3">
    <source>
        <dbReference type="Proteomes" id="UP001168146"/>
    </source>
</evidence>
<gene>
    <name evidence="2" type="ORF">LTR82_001976</name>
</gene>
<dbReference type="Proteomes" id="UP001168146">
    <property type="component" value="Unassembled WGS sequence"/>
</dbReference>
<organism evidence="2 3">
    <name type="scientific">Friedmanniomyces endolithicus</name>
    <dbReference type="NCBI Taxonomy" id="329885"/>
    <lineage>
        <taxon>Eukaryota</taxon>
        <taxon>Fungi</taxon>
        <taxon>Dikarya</taxon>
        <taxon>Ascomycota</taxon>
        <taxon>Pezizomycotina</taxon>
        <taxon>Dothideomycetes</taxon>
        <taxon>Dothideomycetidae</taxon>
        <taxon>Mycosphaerellales</taxon>
        <taxon>Teratosphaeriaceae</taxon>
        <taxon>Friedmanniomyces</taxon>
    </lineage>
</organism>
<sequence>MSGISSATSVALAEQSEDTDANMSTLNSGSTHHTTKSHRHGQARKEKLARALLQRFEEKPAVSNSRRTVNAEHIEYLWRRKLTECLPPELKPRLRAGNGTSGHRRARPKAATRATVDKSTNPRSGEAGVHHSGQEHSSRQRQRVKRRQRERVHVEHYAREVLTSDIEAVTENFKRLKAAGRYPIKAKKPTRVDIRDLDLPPDFAEGQWQEVYFMQVEEAHEKEKVTASERFKVAEGHPSQD</sequence>
<feature type="compositionally biased region" description="Basic and acidic residues" evidence="1">
    <location>
        <begin position="128"/>
        <end position="138"/>
    </location>
</feature>
<feature type="region of interest" description="Disordered" evidence="1">
    <location>
        <begin position="1"/>
        <end position="45"/>
    </location>
</feature>
<accession>A0AAN6G1F9</accession>
<feature type="region of interest" description="Disordered" evidence="1">
    <location>
        <begin position="90"/>
        <end position="151"/>
    </location>
</feature>
<comment type="caution">
    <text evidence="2">The sequence shown here is derived from an EMBL/GenBank/DDBJ whole genome shotgun (WGS) entry which is preliminary data.</text>
</comment>
<proteinExistence type="predicted"/>